<protein>
    <submittedName>
        <fullName evidence="3">Uncharacterized protein</fullName>
    </submittedName>
</protein>
<evidence type="ECO:0000313" key="4">
    <source>
        <dbReference type="Proteomes" id="UP000029914"/>
    </source>
</evidence>
<proteinExistence type="predicted"/>
<dbReference type="STRING" id="558173.CDOO_03860"/>
<keyword evidence="1" id="KW-0175">Coiled coil</keyword>
<dbReference type="KEGG" id="cdo:CDOO_03860"/>
<feature type="region of interest" description="Disordered" evidence="2">
    <location>
        <begin position="71"/>
        <end position="121"/>
    </location>
</feature>
<gene>
    <name evidence="3" type="ORF">CDOO_03860</name>
</gene>
<sequence>MATKQKVNAAVKRLRDQQQALADAQRREDEERQAVLVALGEVLEAAATSPRSRWHGFRDRPLRDLLVEAGLEEAEETAETEVVPEAEAEAEEQGSSEEAADSPVEDASVQSEAPAPASDWG</sequence>
<reference evidence="3 4" key="1">
    <citation type="submission" date="2013-09" db="EMBL/GenBank/DDBJ databases">
        <title>Complete genome sequence of Corynebacterium doosanense CAU 212(T) (=DSM 45436(T)), isolated from activated sludge.</title>
        <authorList>
            <person name="Schaffert L."/>
            <person name="Albersmeier A."/>
            <person name="Kalinowski J."/>
            <person name="Ruckert C."/>
        </authorList>
    </citation>
    <scope>NUCLEOTIDE SEQUENCE [LARGE SCALE GENOMIC DNA]</scope>
    <source>
        <strain evidence="3 4">CAU 212</strain>
    </source>
</reference>
<feature type="compositionally biased region" description="Acidic residues" evidence="2">
    <location>
        <begin position="71"/>
        <end position="104"/>
    </location>
</feature>
<feature type="coiled-coil region" evidence="1">
    <location>
        <begin position="7"/>
        <end position="34"/>
    </location>
</feature>
<name>A0A097IJD2_9CORY</name>
<dbReference type="eggNOG" id="ENOG5031KGS">
    <property type="taxonomic scope" value="Bacteria"/>
</dbReference>
<keyword evidence="4" id="KW-1185">Reference proteome</keyword>
<accession>A0A097IJD2</accession>
<dbReference type="AlphaFoldDB" id="A0A097IJD2"/>
<organism evidence="3 4">
    <name type="scientific">Corynebacterium doosanense CAU 212 = DSM 45436</name>
    <dbReference type="NCBI Taxonomy" id="558173"/>
    <lineage>
        <taxon>Bacteria</taxon>
        <taxon>Bacillati</taxon>
        <taxon>Actinomycetota</taxon>
        <taxon>Actinomycetes</taxon>
        <taxon>Mycobacteriales</taxon>
        <taxon>Corynebacteriaceae</taxon>
        <taxon>Corynebacterium</taxon>
    </lineage>
</organism>
<dbReference type="HOGENOM" id="CLU_2034122_0_0_11"/>
<dbReference type="EMBL" id="CP006764">
    <property type="protein sequence ID" value="AIT62229.1"/>
    <property type="molecule type" value="Genomic_DNA"/>
</dbReference>
<dbReference type="RefSeq" id="WP_018022952.1">
    <property type="nucleotide sequence ID" value="NZ_AQUX01000016.1"/>
</dbReference>
<evidence type="ECO:0000256" key="2">
    <source>
        <dbReference type="SAM" id="MobiDB-lite"/>
    </source>
</evidence>
<evidence type="ECO:0000313" key="3">
    <source>
        <dbReference type="EMBL" id="AIT62229.1"/>
    </source>
</evidence>
<evidence type="ECO:0000256" key="1">
    <source>
        <dbReference type="SAM" id="Coils"/>
    </source>
</evidence>
<dbReference type="Proteomes" id="UP000029914">
    <property type="component" value="Chromosome"/>
</dbReference>